<name>A0A1F8GGR9_9BACT</name>
<reference evidence="2 3" key="1">
    <citation type="journal article" date="2016" name="Nat. Commun.">
        <title>Thousands of microbial genomes shed light on interconnected biogeochemical processes in an aquifer system.</title>
        <authorList>
            <person name="Anantharaman K."/>
            <person name="Brown C.T."/>
            <person name="Hug L.A."/>
            <person name="Sharon I."/>
            <person name="Castelle C.J."/>
            <person name="Probst A.J."/>
            <person name="Thomas B.C."/>
            <person name="Singh A."/>
            <person name="Wilkins M.J."/>
            <person name="Karaoz U."/>
            <person name="Brodie E.L."/>
            <person name="Williams K.H."/>
            <person name="Hubbard S.S."/>
            <person name="Banfield J.F."/>
        </authorList>
    </citation>
    <scope>NUCLEOTIDE SEQUENCE [LARGE SCALE GENOMIC DNA]</scope>
</reference>
<keyword evidence="1" id="KW-1133">Transmembrane helix</keyword>
<dbReference type="AlphaFoldDB" id="A0A1F8GGR9"/>
<proteinExistence type="predicted"/>
<keyword evidence="1" id="KW-0472">Membrane</keyword>
<keyword evidence="1" id="KW-0812">Transmembrane</keyword>
<dbReference type="STRING" id="1802695.A3A13_02295"/>
<protein>
    <submittedName>
        <fullName evidence="2">Uncharacterized protein</fullName>
    </submittedName>
</protein>
<evidence type="ECO:0000256" key="1">
    <source>
        <dbReference type="SAM" id="Phobius"/>
    </source>
</evidence>
<evidence type="ECO:0000313" key="2">
    <source>
        <dbReference type="EMBL" id="OGN23896.1"/>
    </source>
</evidence>
<feature type="transmembrane region" description="Helical" evidence="1">
    <location>
        <begin position="35"/>
        <end position="56"/>
    </location>
</feature>
<feature type="transmembrane region" description="Helical" evidence="1">
    <location>
        <begin position="6"/>
        <end position="28"/>
    </location>
</feature>
<accession>A0A1F8GGR9</accession>
<sequence>MNIIGDIMLTAIAGVCFLPCVIVAYLGFTKHKDQGFWILLPLSSLMAVVSGLFFVAGLVDSTIDLFNFYRAIDEKILRFHTVTALAVGLLGSWIFWRHRNAQLQRRKSWASSVARGRISKCPRCSSTNCGALHSLMPSYEHYSCPDCGYNDTVWVGINRM</sequence>
<evidence type="ECO:0000313" key="3">
    <source>
        <dbReference type="Proteomes" id="UP000178911"/>
    </source>
</evidence>
<dbReference type="EMBL" id="MGKJ01000014">
    <property type="protein sequence ID" value="OGN23896.1"/>
    <property type="molecule type" value="Genomic_DNA"/>
</dbReference>
<organism evidence="2 3">
    <name type="scientific">Candidatus Yanofskybacteria bacterium RIFCSPLOWO2_01_FULL_43_22</name>
    <dbReference type="NCBI Taxonomy" id="1802695"/>
    <lineage>
        <taxon>Bacteria</taxon>
        <taxon>Candidatus Yanofskyibacteriota</taxon>
    </lineage>
</organism>
<feature type="transmembrane region" description="Helical" evidence="1">
    <location>
        <begin position="76"/>
        <end position="96"/>
    </location>
</feature>
<comment type="caution">
    <text evidence="2">The sequence shown here is derived from an EMBL/GenBank/DDBJ whole genome shotgun (WGS) entry which is preliminary data.</text>
</comment>
<gene>
    <name evidence="2" type="ORF">A3A13_02295</name>
</gene>
<dbReference type="Proteomes" id="UP000178911">
    <property type="component" value="Unassembled WGS sequence"/>
</dbReference>